<keyword evidence="2" id="KW-0479">Metal-binding</keyword>
<name>A0ABT3Q7C4_9PROT</name>
<organism evidence="7 8">
    <name type="scientific">Acetobacter farinalis</name>
    <dbReference type="NCBI Taxonomy" id="1260984"/>
    <lineage>
        <taxon>Bacteria</taxon>
        <taxon>Pseudomonadati</taxon>
        <taxon>Pseudomonadota</taxon>
        <taxon>Alphaproteobacteria</taxon>
        <taxon>Acetobacterales</taxon>
        <taxon>Acetobacteraceae</taxon>
        <taxon>Acetobacter</taxon>
    </lineage>
</organism>
<sequence length="215" mass="23482">MMQPDLFGTARPDVLLSAGALFLPDFARAQVGRLHAHIQSIAAGSPFRHMLTPGGRCMSVATTSCGSFGWTSGRGGYRYMAFDPETRQAWPHMPPIFRELAYQAAARAGFAEFRPDTCLVNRYAPGARLSLHQDLDEGDMNAPIVSVSLGLPAVFLWGGAERRDPRRRITLCEGDVMVWGGDSRMNFHGVEPVQAAAGAGEHGACRYNLTFRKAR</sequence>
<evidence type="ECO:0000313" key="7">
    <source>
        <dbReference type="EMBL" id="MCX2561190.1"/>
    </source>
</evidence>
<evidence type="ECO:0000256" key="5">
    <source>
        <dbReference type="ARBA" id="ARBA00023004"/>
    </source>
</evidence>
<evidence type="ECO:0000256" key="2">
    <source>
        <dbReference type="ARBA" id="ARBA00022723"/>
    </source>
</evidence>
<keyword evidence="5" id="KW-0408">Iron</keyword>
<evidence type="ECO:0000256" key="1">
    <source>
        <dbReference type="ARBA" id="ARBA00001954"/>
    </source>
</evidence>
<evidence type="ECO:0000256" key="4">
    <source>
        <dbReference type="ARBA" id="ARBA00023002"/>
    </source>
</evidence>
<dbReference type="EMBL" id="JAPIUX010000005">
    <property type="protein sequence ID" value="MCX2561190.1"/>
    <property type="molecule type" value="Genomic_DNA"/>
</dbReference>
<dbReference type="Gene3D" id="2.60.120.590">
    <property type="entry name" value="Alpha-ketoglutarate-dependent dioxygenase AlkB-like"/>
    <property type="match status" value="1"/>
</dbReference>
<gene>
    <name evidence="7" type="primary">alkB</name>
    <name evidence="7" type="ORF">OQ252_07235</name>
</gene>
<keyword evidence="8" id="KW-1185">Reference proteome</keyword>
<proteinExistence type="predicted"/>
<protein>
    <submittedName>
        <fullName evidence="7">DNA oxidative demethylase AlkB</fullName>
        <ecNumber evidence="7">1.14.11.33</ecNumber>
    </submittedName>
</protein>
<reference evidence="7 8" key="1">
    <citation type="submission" date="2022-11" db="EMBL/GenBank/DDBJ databases">
        <title>Genome sequencing of Acetobacter type strain.</title>
        <authorList>
            <person name="Heo J."/>
            <person name="Lee D."/>
            <person name="Han B.-H."/>
            <person name="Hong S.-B."/>
            <person name="Kwon S.-W."/>
        </authorList>
    </citation>
    <scope>NUCLEOTIDE SEQUENCE [LARGE SCALE GENOMIC DNA]</scope>
    <source>
        <strain evidence="7 8">KACC 21251</strain>
    </source>
</reference>
<dbReference type="InterPro" id="IPR004574">
    <property type="entry name" value="Alkb"/>
</dbReference>
<evidence type="ECO:0000313" key="8">
    <source>
        <dbReference type="Proteomes" id="UP001526446"/>
    </source>
</evidence>
<keyword evidence="4 7" id="KW-0560">Oxidoreductase</keyword>
<dbReference type="InterPro" id="IPR005123">
    <property type="entry name" value="Oxoglu/Fe-dep_dioxygenase_dom"/>
</dbReference>
<dbReference type="InterPro" id="IPR037151">
    <property type="entry name" value="AlkB-like_sf"/>
</dbReference>
<dbReference type="Pfam" id="PF13532">
    <property type="entry name" value="2OG-FeII_Oxy_2"/>
    <property type="match status" value="1"/>
</dbReference>
<dbReference type="PROSITE" id="PS51471">
    <property type="entry name" value="FE2OG_OXY"/>
    <property type="match status" value="1"/>
</dbReference>
<dbReference type="EC" id="1.14.11.33" evidence="7"/>
<dbReference type="NCBIfam" id="NF011930">
    <property type="entry name" value="PRK15401.1"/>
    <property type="match status" value="1"/>
</dbReference>
<dbReference type="SUPFAM" id="SSF51197">
    <property type="entry name" value="Clavaminate synthase-like"/>
    <property type="match status" value="1"/>
</dbReference>
<comment type="cofactor">
    <cofactor evidence="1">
        <name>Fe(2+)</name>
        <dbReference type="ChEBI" id="CHEBI:29033"/>
    </cofactor>
</comment>
<keyword evidence="3" id="KW-0223">Dioxygenase</keyword>
<evidence type="ECO:0000256" key="3">
    <source>
        <dbReference type="ARBA" id="ARBA00022964"/>
    </source>
</evidence>
<evidence type="ECO:0000259" key="6">
    <source>
        <dbReference type="PROSITE" id="PS51471"/>
    </source>
</evidence>
<dbReference type="GO" id="GO:0035516">
    <property type="term" value="F:broad specificity oxidative DNA demethylase activity"/>
    <property type="evidence" value="ECO:0007669"/>
    <property type="project" value="UniProtKB-EC"/>
</dbReference>
<dbReference type="Proteomes" id="UP001526446">
    <property type="component" value="Unassembled WGS sequence"/>
</dbReference>
<dbReference type="InterPro" id="IPR027450">
    <property type="entry name" value="AlkB-like"/>
</dbReference>
<dbReference type="PANTHER" id="PTHR16557:SF2">
    <property type="entry name" value="NUCLEIC ACID DIOXYGENASE ALKBH1"/>
    <property type="match status" value="1"/>
</dbReference>
<comment type="caution">
    <text evidence="7">The sequence shown here is derived from an EMBL/GenBank/DDBJ whole genome shotgun (WGS) entry which is preliminary data.</text>
</comment>
<accession>A0ABT3Q7C4</accession>
<feature type="domain" description="Fe2OG dioxygenase" evidence="6">
    <location>
        <begin position="114"/>
        <end position="215"/>
    </location>
</feature>
<dbReference type="PANTHER" id="PTHR16557">
    <property type="entry name" value="ALKYLATED DNA REPAIR PROTEIN ALKB-RELATED"/>
    <property type="match status" value="1"/>
</dbReference>